<evidence type="ECO:0000313" key="4">
    <source>
        <dbReference type="Proteomes" id="UP000076976"/>
    </source>
</evidence>
<dbReference type="EMBL" id="LQZG01000001">
    <property type="protein sequence ID" value="OAB88887.1"/>
    <property type="molecule type" value="Genomic_DNA"/>
</dbReference>
<keyword evidence="2" id="KW-0732">Signal</keyword>
<comment type="caution">
    <text evidence="3">The sequence shown here is derived from an EMBL/GenBank/DDBJ whole genome shotgun (WGS) entry which is preliminary data.</text>
</comment>
<dbReference type="AlphaFoldDB" id="A0A176QGE5"/>
<protein>
    <recommendedName>
        <fullName evidence="5">PknH-like extracellular domain-containing protein</fullName>
    </recommendedName>
</protein>
<feature type="region of interest" description="Disordered" evidence="1">
    <location>
        <begin position="23"/>
        <end position="77"/>
    </location>
</feature>
<gene>
    <name evidence="3" type="ORF">AWH69_03725</name>
</gene>
<dbReference type="PROSITE" id="PS51257">
    <property type="entry name" value="PROKAR_LIPOPROTEIN"/>
    <property type="match status" value="1"/>
</dbReference>
<sequence>MPRHALAVTAAALVVAGCSPFASDDPTSPPATSAASSSTPQDRLHQVYSRGELEAARPAPGDLGQGWGPRGDATIGEIDDVENVDPPECAAMILRGPAWDEVQGSIAGRTSENYTKGDELAFVELRSFEQPFPPGPFDEAGAALGGCATWTYDGTDYETTPLTMETFGDRSFAVRHHITGSSGRPDSFIDTLRFSVGHTYVVVAASSSDPRTPDTEALRRGARSILTSLEETS</sequence>
<feature type="signal peptide" evidence="2">
    <location>
        <begin position="1"/>
        <end position="24"/>
    </location>
</feature>
<dbReference type="Proteomes" id="UP000076976">
    <property type="component" value="Unassembled WGS sequence"/>
</dbReference>
<dbReference type="RefSeq" id="WP_068271617.1">
    <property type="nucleotide sequence ID" value="NZ_LQZG01000001.1"/>
</dbReference>
<dbReference type="STRING" id="262209.AWH69_03725"/>
<proteinExistence type="predicted"/>
<evidence type="ECO:0000256" key="2">
    <source>
        <dbReference type="SAM" id="SignalP"/>
    </source>
</evidence>
<evidence type="ECO:0008006" key="5">
    <source>
        <dbReference type="Google" id="ProtNLM"/>
    </source>
</evidence>
<keyword evidence="4" id="KW-1185">Reference proteome</keyword>
<reference evidence="3 4" key="1">
    <citation type="submission" date="2016-01" db="EMBL/GenBank/DDBJ databases">
        <title>Janibacter melonis strain CD11_4 genome sequencing and assembly.</title>
        <authorList>
            <person name="Nair G.R."/>
            <person name="Kaur G."/>
            <person name="Chander A.M."/>
            <person name="Mayilraj S."/>
        </authorList>
    </citation>
    <scope>NUCLEOTIDE SEQUENCE [LARGE SCALE GENOMIC DNA]</scope>
    <source>
        <strain evidence="3 4">CD11-4</strain>
    </source>
</reference>
<feature type="chain" id="PRO_5039220891" description="PknH-like extracellular domain-containing protein" evidence="2">
    <location>
        <begin position="25"/>
        <end position="233"/>
    </location>
</feature>
<organism evidence="3 4">
    <name type="scientific">Janibacter melonis</name>
    <dbReference type="NCBI Taxonomy" id="262209"/>
    <lineage>
        <taxon>Bacteria</taxon>
        <taxon>Bacillati</taxon>
        <taxon>Actinomycetota</taxon>
        <taxon>Actinomycetes</taxon>
        <taxon>Micrococcales</taxon>
        <taxon>Intrasporangiaceae</taxon>
        <taxon>Janibacter</taxon>
    </lineage>
</organism>
<accession>A0A176QGE5</accession>
<name>A0A176QGE5_9MICO</name>
<feature type="compositionally biased region" description="Low complexity" evidence="1">
    <location>
        <begin position="23"/>
        <end position="40"/>
    </location>
</feature>
<evidence type="ECO:0000256" key="1">
    <source>
        <dbReference type="SAM" id="MobiDB-lite"/>
    </source>
</evidence>
<evidence type="ECO:0000313" key="3">
    <source>
        <dbReference type="EMBL" id="OAB88887.1"/>
    </source>
</evidence>